<comment type="caution">
    <text evidence="2">The sequence shown here is derived from an EMBL/GenBank/DDBJ whole genome shotgun (WGS) entry which is preliminary data.</text>
</comment>
<proteinExistence type="predicted"/>
<gene>
    <name evidence="2" type="ORF">TNCV_1198871</name>
</gene>
<reference evidence="2" key="1">
    <citation type="submission" date="2020-08" db="EMBL/GenBank/DDBJ databases">
        <title>Multicomponent nature underlies the extraordinary mechanical properties of spider dragline silk.</title>
        <authorList>
            <person name="Kono N."/>
            <person name="Nakamura H."/>
            <person name="Mori M."/>
            <person name="Yoshida Y."/>
            <person name="Ohtoshi R."/>
            <person name="Malay A.D."/>
            <person name="Moran D.A.P."/>
            <person name="Tomita M."/>
            <person name="Numata K."/>
            <person name="Arakawa K."/>
        </authorList>
    </citation>
    <scope>NUCLEOTIDE SEQUENCE</scope>
</reference>
<evidence type="ECO:0000256" key="1">
    <source>
        <dbReference type="SAM" id="MobiDB-lite"/>
    </source>
</evidence>
<accession>A0A8X6RZL8</accession>
<protein>
    <submittedName>
        <fullName evidence="2">Uncharacterized protein</fullName>
    </submittedName>
</protein>
<keyword evidence="3" id="KW-1185">Reference proteome</keyword>
<name>A0A8X6RZL8_TRICX</name>
<sequence>MGNTLLQYSELDFGTEMSLNRFHKFHLKHEEIPRGNFPHSYQRLQRLLTIPDDPEPEEGDYIDSSPEKERM</sequence>
<dbReference type="EMBL" id="BMAU01021243">
    <property type="protein sequence ID" value="GFY04109.1"/>
    <property type="molecule type" value="Genomic_DNA"/>
</dbReference>
<feature type="region of interest" description="Disordered" evidence="1">
    <location>
        <begin position="49"/>
        <end position="71"/>
    </location>
</feature>
<evidence type="ECO:0000313" key="3">
    <source>
        <dbReference type="Proteomes" id="UP000887159"/>
    </source>
</evidence>
<dbReference type="AlphaFoldDB" id="A0A8X6RZL8"/>
<evidence type="ECO:0000313" key="2">
    <source>
        <dbReference type="EMBL" id="GFY04109.1"/>
    </source>
</evidence>
<organism evidence="2 3">
    <name type="scientific">Trichonephila clavipes</name>
    <name type="common">Golden silk orbweaver</name>
    <name type="synonym">Nephila clavipes</name>
    <dbReference type="NCBI Taxonomy" id="2585209"/>
    <lineage>
        <taxon>Eukaryota</taxon>
        <taxon>Metazoa</taxon>
        <taxon>Ecdysozoa</taxon>
        <taxon>Arthropoda</taxon>
        <taxon>Chelicerata</taxon>
        <taxon>Arachnida</taxon>
        <taxon>Araneae</taxon>
        <taxon>Araneomorphae</taxon>
        <taxon>Entelegynae</taxon>
        <taxon>Araneoidea</taxon>
        <taxon>Nephilidae</taxon>
        <taxon>Trichonephila</taxon>
    </lineage>
</organism>
<dbReference type="Proteomes" id="UP000887159">
    <property type="component" value="Unassembled WGS sequence"/>
</dbReference>
<feature type="compositionally biased region" description="Acidic residues" evidence="1">
    <location>
        <begin position="52"/>
        <end position="61"/>
    </location>
</feature>